<dbReference type="EMBL" id="CM007387">
    <property type="protein sequence ID" value="ONK63010.1"/>
    <property type="molecule type" value="Genomic_DNA"/>
</dbReference>
<keyword evidence="3" id="KW-0713">Self-incompatibility</keyword>
<organism evidence="7 8">
    <name type="scientific">Asparagus officinalis</name>
    <name type="common">Garden asparagus</name>
    <dbReference type="NCBI Taxonomy" id="4686"/>
    <lineage>
        <taxon>Eukaryota</taxon>
        <taxon>Viridiplantae</taxon>
        <taxon>Streptophyta</taxon>
        <taxon>Embryophyta</taxon>
        <taxon>Tracheophyta</taxon>
        <taxon>Spermatophyta</taxon>
        <taxon>Magnoliopsida</taxon>
        <taxon>Liliopsida</taxon>
        <taxon>Asparagales</taxon>
        <taxon>Asparagaceae</taxon>
        <taxon>Asparagoideae</taxon>
        <taxon>Asparagus</taxon>
    </lineage>
</organism>
<evidence type="ECO:0000256" key="2">
    <source>
        <dbReference type="ARBA" id="ARBA00005581"/>
    </source>
</evidence>
<dbReference type="AlphaFoldDB" id="A0A5P1EG14"/>
<keyword evidence="8" id="KW-1185">Reference proteome</keyword>
<comment type="similarity">
    <text evidence="2">Belongs to the plant self-incompatibility (S1) protein family.</text>
</comment>
<dbReference type="Pfam" id="PF05938">
    <property type="entry name" value="Self-incomp_S1"/>
    <property type="match status" value="1"/>
</dbReference>
<dbReference type="Gramene" id="ONK63010">
    <property type="protein sequence ID" value="ONK63010"/>
    <property type="gene ID" value="A4U43_C07F10450"/>
</dbReference>
<reference evidence="8" key="1">
    <citation type="journal article" date="2017" name="Nat. Commun.">
        <title>The asparagus genome sheds light on the origin and evolution of a young Y chromosome.</title>
        <authorList>
            <person name="Harkess A."/>
            <person name="Zhou J."/>
            <person name="Xu C."/>
            <person name="Bowers J.E."/>
            <person name="Van der Hulst R."/>
            <person name="Ayyampalayam S."/>
            <person name="Mercati F."/>
            <person name="Riccardi P."/>
            <person name="McKain M.R."/>
            <person name="Kakrana A."/>
            <person name="Tang H."/>
            <person name="Ray J."/>
            <person name="Groenendijk J."/>
            <person name="Arikit S."/>
            <person name="Mathioni S.M."/>
            <person name="Nakano M."/>
            <person name="Shan H."/>
            <person name="Telgmann-Rauber A."/>
            <person name="Kanno A."/>
            <person name="Yue Z."/>
            <person name="Chen H."/>
            <person name="Li W."/>
            <person name="Chen Y."/>
            <person name="Xu X."/>
            <person name="Zhang Y."/>
            <person name="Luo S."/>
            <person name="Chen H."/>
            <person name="Gao J."/>
            <person name="Mao Z."/>
            <person name="Pires J.C."/>
            <person name="Luo M."/>
            <person name="Kudrna D."/>
            <person name="Wing R.A."/>
            <person name="Meyers B.C."/>
            <person name="Yi K."/>
            <person name="Kong H."/>
            <person name="Lavrijsen P."/>
            <person name="Sunseri F."/>
            <person name="Falavigna A."/>
            <person name="Ye Y."/>
            <person name="Leebens-Mack J.H."/>
            <person name="Chen G."/>
        </authorList>
    </citation>
    <scope>NUCLEOTIDE SEQUENCE [LARGE SCALE GENOMIC DNA]</scope>
    <source>
        <strain evidence="8">cv. DH0086</strain>
    </source>
</reference>
<feature type="chain" id="PRO_5024409817" description="S-protein homolog" evidence="6">
    <location>
        <begin position="23"/>
        <end position="146"/>
    </location>
</feature>
<feature type="signal peptide" evidence="6">
    <location>
        <begin position="1"/>
        <end position="22"/>
    </location>
</feature>
<keyword evidence="5 6" id="KW-0732">Signal</keyword>
<dbReference type="Proteomes" id="UP000243459">
    <property type="component" value="Chromosome 7"/>
</dbReference>
<accession>A0A5P1EG14</accession>
<evidence type="ECO:0000256" key="6">
    <source>
        <dbReference type="SAM" id="SignalP"/>
    </source>
</evidence>
<evidence type="ECO:0000313" key="7">
    <source>
        <dbReference type="EMBL" id="ONK63010.1"/>
    </source>
</evidence>
<keyword evidence="4" id="KW-0964">Secreted</keyword>
<dbReference type="InterPro" id="IPR010264">
    <property type="entry name" value="Self-incomp_S1"/>
</dbReference>
<gene>
    <name evidence="7" type="ORF">A4U43_C07F10450</name>
</gene>
<comment type="subcellular location">
    <subcellularLocation>
        <location evidence="1">Secreted</location>
    </subcellularLocation>
</comment>
<evidence type="ECO:0000256" key="3">
    <source>
        <dbReference type="ARBA" id="ARBA00022471"/>
    </source>
</evidence>
<dbReference type="GO" id="GO:0005576">
    <property type="term" value="C:extracellular region"/>
    <property type="evidence" value="ECO:0007669"/>
    <property type="project" value="UniProtKB-SubCell"/>
</dbReference>
<dbReference type="GO" id="GO:0060320">
    <property type="term" value="P:rejection of self pollen"/>
    <property type="evidence" value="ECO:0007669"/>
    <property type="project" value="UniProtKB-KW"/>
</dbReference>
<dbReference type="PROSITE" id="PS51257">
    <property type="entry name" value="PROKAR_LIPOPROTEIN"/>
    <property type="match status" value="1"/>
</dbReference>
<evidence type="ECO:0000256" key="5">
    <source>
        <dbReference type="ARBA" id="ARBA00022729"/>
    </source>
</evidence>
<sequence length="146" mass="16403">MKNFQLLIAIAILLAACKLATSDEIIFTDKLRRAGGQDALLKIQCKGPKPQTWGQTTTLTYNASIKISMPKHQELGKNAFCFAGFRWEAESFGFVVYSYARDHKRCVKSCKLEARWDGLYGFNDQTNGWDLVARYPIHPLGLGLGQ</sequence>
<proteinExistence type="inferred from homology"/>
<protein>
    <recommendedName>
        <fullName evidence="9">S-protein homolog</fullName>
    </recommendedName>
</protein>
<evidence type="ECO:0000256" key="4">
    <source>
        <dbReference type="ARBA" id="ARBA00022525"/>
    </source>
</evidence>
<evidence type="ECO:0000313" key="8">
    <source>
        <dbReference type="Proteomes" id="UP000243459"/>
    </source>
</evidence>
<name>A0A5P1EG14_ASPOF</name>
<evidence type="ECO:0008006" key="9">
    <source>
        <dbReference type="Google" id="ProtNLM"/>
    </source>
</evidence>
<evidence type="ECO:0000256" key="1">
    <source>
        <dbReference type="ARBA" id="ARBA00004613"/>
    </source>
</evidence>